<keyword evidence="7" id="KW-0832">Ubl conjugation</keyword>
<feature type="region of interest" description="Disordered" evidence="14">
    <location>
        <begin position="175"/>
        <end position="207"/>
    </location>
</feature>
<comment type="subcellular location">
    <subcellularLocation>
        <location evidence="2">Cytoplasm</location>
    </subcellularLocation>
    <subcellularLocation>
        <location evidence="1">Nucleus</location>
    </subcellularLocation>
</comment>
<evidence type="ECO:0000256" key="6">
    <source>
        <dbReference type="ARBA" id="ARBA00022664"/>
    </source>
</evidence>
<keyword evidence="10" id="KW-0539">Nucleus</keyword>
<comment type="function">
    <text evidence="11">Involved in pre-mRNA splicing as component of the U5 snRNP complex that is involved in spliceosome assembly.</text>
</comment>
<accession>V9L3Y8</accession>
<dbReference type="FunFam" id="3.30.1490.40:FF:000002">
    <property type="entry name" value="CD2 antigen cytoplasmic tail-binding protein 2"/>
    <property type="match status" value="1"/>
</dbReference>
<dbReference type="Pfam" id="PF02213">
    <property type="entry name" value="GYF"/>
    <property type="match status" value="1"/>
</dbReference>
<dbReference type="PROSITE" id="PS50829">
    <property type="entry name" value="GYF"/>
    <property type="match status" value="1"/>
</dbReference>
<keyword evidence="5" id="KW-0597">Phosphoprotein</keyword>
<dbReference type="InterPro" id="IPR003169">
    <property type="entry name" value="GYF"/>
</dbReference>
<evidence type="ECO:0000259" key="15">
    <source>
        <dbReference type="PROSITE" id="PS50829"/>
    </source>
</evidence>
<proteinExistence type="evidence at transcript level"/>
<organism evidence="16">
    <name type="scientific">Callorhinchus milii</name>
    <name type="common">Ghost shark</name>
    <dbReference type="NCBI Taxonomy" id="7868"/>
    <lineage>
        <taxon>Eukaryota</taxon>
        <taxon>Metazoa</taxon>
        <taxon>Chordata</taxon>
        <taxon>Craniata</taxon>
        <taxon>Vertebrata</taxon>
        <taxon>Chondrichthyes</taxon>
        <taxon>Holocephali</taxon>
        <taxon>Chimaeriformes</taxon>
        <taxon>Callorhinchidae</taxon>
        <taxon>Callorhinchus</taxon>
    </lineage>
</organism>
<evidence type="ECO:0000256" key="11">
    <source>
        <dbReference type="ARBA" id="ARBA00056564"/>
    </source>
</evidence>
<dbReference type="SUPFAM" id="SSF55277">
    <property type="entry name" value="GYF domain"/>
    <property type="match status" value="1"/>
</dbReference>
<dbReference type="GO" id="GO:0006397">
    <property type="term" value="P:mRNA processing"/>
    <property type="evidence" value="ECO:0007669"/>
    <property type="project" value="UniProtKB-KW"/>
</dbReference>
<evidence type="ECO:0000256" key="7">
    <source>
        <dbReference type="ARBA" id="ARBA00022843"/>
    </source>
</evidence>
<evidence type="ECO:0000256" key="14">
    <source>
        <dbReference type="SAM" id="MobiDB-lite"/>
    </source>
</evidence>
<sequence>MSKRKVTFEEGSGDQETVVTEQPPQVTSRVPVSGGAGSRFKGKHSLDSDEEEDDEEGGDSTKYNILTTEDIEGQESATVDYEDGVQITPFNLDEEMEDGHFDSEGNYFLKKEAVIRDSWLDNIDWVRIKERPTPHNTQPESTDPLTDQRTLLMDIVGVLQPGETVAKAIRRLGGGKGVRGERRWGGKRKRRESGETGEDGGEDGGRQTELERLTELADQMVGWGHYEIYQESYEALSYRLRKGEGQRGSSSPPAPAPAPADTLDMFATEVDEEKLREKSEGGVTQEESSALEEVKWEYKWENKRDVELHGPFTSSQMQEWVDEGYFADGVYCRRVGKEDGPFYTSKRIDFELYV</sequence>
<evidence type="ECO:0000256" key="8">
    <source>
        <dbReference type="ARBA" id="ARBA00022990"/>
    </source>
</evidence>
<dbReference type="GO" id="GO:0008380">
    <property type="term" value="P:RNA splicing"/>
    <property type="evidence" value="ECO:0007669"/>
    <property type="project" value="UniProtKB-KW"/>
</dbReference>
<evidence type="ECO:0000256" key="3">
    <source>
        <dbReference type="ARBA" id="ARBA00022490"/>
    </source>
</evidence>
<dbReference type="InterPro" id="IPR039905">
    <property type="entry name" value="CD2BP2/Lin1"/>
</dbReference>
<evidence type="ECO:0000256" key="12">
    <source>
        <dbReference type="ARBA" id="ARBA00064937"/>
    </source>
</evidence>
<keyword evidence="8" id="KW-0007">Acetylation</keyword>
<feature type="compositionally biased region" description="Acidic residues" evidence="14">
    <location>
        <begin position="48"/>
        <end position="58"/>
    </location>
</feature>
<evidence type="ECO:0000313" key="16">
    <source>
        <dbReference type="EMBL" id="AFP06181.1"/>
    </source>
</evidence>
<dbReference type="GO" id="GO:0005682">
    <property type="term" value="C:U5 snRNP"/>
    <property type="evidence" value="ECO:0007669"/>
    <property type="project" value="InterPro"/>
</dbReference>
<evidence type="ECO:0000256" key="13">
    <source>
        <dbReference type="ARBA" id="ARBA00070924"/>
    </source>
</evidence>
<dbReference type="PANTHER" id="PTHR13138:SF3">
    <property type="entry name" value="CD2 ANTIGEN CYTOPLASMIC TAIL-BINDING PROTEIN 2"/>
    <property type="match status" value="1"/>
</dbReference>
<evidence type="ECO:0000256" key="1">
    <source>
        <dbReference type="ARBA" id="ARBA00004123"/>
    </source>
</evidence>
<keyword evidence="6" id="KW-0507">mRNA processing</keyword>
<feature type="domain" description="GYF" evidence="15">
    <location>
        <begin position="293"/>
        <end position="349"/>
    </location>
</feature>
<name>V9L3Y8_CALMI</name>
<dbReference type="SMART" id="SM00444">
    <property type="entry name" value="GYF"/>
    <property type="match status" value="1"/>
</dbReference>
<dbReference type="PANTHER" id="PTHR13138">
    <property type="entry name" value="PROTEIN LIN1"/>
    <property type="match status" value="1"/>
</dbReference>
<dbReference type="GO" id="GO:0005737">
    <property type="term" value="C:cytoplasm"/>
    <property type="evidence" value="ECO:0007669"/>
    <property type="project" value="UniProtKB-SubCell"/>
</dbReference>
<dbReference type="CDD" id="cd00072">
    <property type="entry name" value="GYF"/>
    <property type="match status" value="1"/>
</dbReference>
<keyword evidence="9" id="KW-0508">mRNA splicing</keyword>
<dbReference type="InterPro" id="IPR035445">
    <property type="entry name" value="GYF-like_dom_sf"/>
</dbReference>
<dbReference type="Gene3D" id="3.30.1490.40">
    <property type="match status" value="1"/>
</dbReference>
<keyword evidence="4" id="KW-1017">Isopeptide bond</keyword>
<keyword evidence="3" id="KW-0963">Cytoplasm</keyword>
<evidence type="ECO:0000256" key="5">
    <source>
        <dbReference type="ARBA" id="ARBA00022553"/>
    </source>
</evidence>
<dbReference type="AlphaFoldDB" id="V9L3Y8"/>
<feature type="region of interest" description="Disordered" evidence="14">
    <location>
        <begin position="1"/>
        <end position="73"/>
    </location>
</feature>
<evidence type="ECO:0000256" key="2">
    <source>
        <dbReference type="ARBA" id="ARBA00004496"/>
    </source>
</evidence>
<comment type="subunit">
    <text evidence="12">Component of the U5 snRNP complex composed of the U5 snRNA and at least PRPF6, PRPF8, SNRNP200, EFTUD2, SNRNP40, DDX23, TXNL4A and CD2BP2. Interacts directly with TXNL4A and PRPF6. Interacts (via GYF domain) with CD2 (via Pro-rich sequence in the cytoplasmic domain). Interacts with PQBP1.</text>
</comment>
<evidence type="ECO:0000256" key="4">
    <source>
        <dbReference type="ARBA" id="ARBA00022499"/>
    </source>
</evidence>
<evidence type="ECO:0000256" key="9">
    <source>
        <dbReference type="ARBA" id="ARBA00023187"/>
    </source>
</evidence>
<reference evidence="16" key="1">
    <citation type="journal article" date="2014" name="Nature">
        <title>Elephant shark genome provides unique insights into gnathostome evolution.</title>
        <authorList>
            <consortium name="International Elephant Shark Genome Sequencing Consortium"/>
            <person name="Venkatesh B."/>
            <person name="Lee A.P."/>
            <person name="Ravi V."/>
            <person name="Maurya A.K."/>
            <person name="Lian M.M."/>
            <person name="Swann J.B."/>
            <person name="Ohta Y."/>
            <person name="Flajnik M.F."/>
            <person name="Sutoh Y."/>
            <person name="Kasahara M."/>
            <person name="Hoon S."/>
            <person name="Gangu V."/>
            <person name="Roy S.W."/>
            <person name="Irimia M."/>
            <person name="Korzh V."/>
            <person name="Kondrychyn I."/>
            <person name="Lim Z.W."/>
            <person name="Tay B.H."/>
            <person name="Tohari S."/>
            <person name="Kong K.W."/>
            <person name="Ho S."/>
            <person name="Lorente-Galdos B."/>
            <person name="Quilez J."/>
            <person name="Marques-Bonet T."/>
            <person name="Raney B.J."/>
            <person name="Ingham P.W."/>
            <person name="Tay A."/>
            <person name="Hillier L.W."/>
            <person name="Minx P."/>
            <person name="Boehm T."/>
            <person name="Wilson R.K."/>
            <person name="Brenner S."/>
            <person name="Warren W.C."/>
        </authorList>
    </citation>
    <scope>NUCLEOTIDE SEQUENCE</scope>
    <source>
        <tissue evidence="16">Testis</tissue>
    </source>
</reference>
<feature type="compositionally biased region" description="Polar residues" evidence="14">
    <location>
        <begin position="14"/>
        <end position="30"/>
    </location>
</feature>
<dbReference type="EMBL" id="JW873664">
    <property type="protein sequence ID" value="AFP06181.1"/>
    <property type="molecule type" value="mRNA"/>
</dbReference>
<evidence type="ECO:0000256" key="10">
    <source>
        <dbReference type="ARBA" id="ARBA00023242"/>
    </source>
</evidence>
<protein>
    <recommendedName>
        <fullName evidence="13">CD2 antigen cytoplasmic tail-binding protein 2</fullName>
    </recommendedName>
</protein>